<dbReference type="GO" id="GO:0004674">
    <property type="term" value="F:protein serine/threonine kinase activity"/>
    <property type="evidence" value="ECO:0007669"/>
    <property type="project" value="UniProtKB-KW"/>
</dbReference>
<dbReference type="AlphaFoldDB" id="A0A9R1WUU0"/>
<evidence type="ECO:0000256" key="4">
    <source>
        <dbReference type="ARBA" id="ARBA00022729"/>
    </source>
</evidence>
<evidence type="ECO:0000313" key="13">
    <source>
        <dbReference type="Proteomes" id="UP000235145"/>
    </source>
</evidence>
<organism evidence="12 13">
    <name type="scientific">Lactuca sativa</name>
    <name type="common">Garden lettuce</name>
    <dbReference type="NCBI Taxonomy" id="4236"/>
    <lineage>
        <taxon>Eukaryota</taxon>
        <taxon>Viridiplantae</taxon>
        <taxon>Streptophyta</taxon>
        <taxon>Embryophyta</taxon>
        <taxon>Tracheophyta</taxon>
        <taxon>Spermatophyta</taxon>
        <taxon>Magnoliopsida</taxon>
        <taxon>eudicotyledons</taxon>
        <taxon>Gunneridae</taxon>
        <taxon>Pentapetalae</taxon>
        <taxon>asterids</taxon>
        <taxon>campanulids</taxon>
        <taxon>Asterales</taxon>
        <taxon>Asteraceae</taxon>
        <taxon>Cichorioideae</taxon>
        <taxon>Cichorieae</taxon>
        <taxon>Lactucinae</taxon>
        <taxon>Lactuca</taxon>
    </lineage>
</organism>
<protein>
    <recommendedName>
        <fullName evidence="1">non-specific serine/threonine protein kinase</fullName>
        <ecNumber evidence="1">2.7.11.1</ecNumber>
    </recommendedName>
</protein>
<keyword evidence="7 10" id="KW-0067">ATP-binding</keyword>
<proteinExistence type="predicted"/>
<dbReference type="EMBL" id="NBSK02000009">
    <property type="protein sequence ID" value="KAJ0186377.1"/>
    <property type="molecule type" value="Genomic_DNA"/>
</dbReference>
<keyword evidence="4" id="KW-0732">Signal</keyword>
<feature type="binding site" evidence="10">
    <location>
        <position position="123"/>
    </location>
    <ligand>
        <name>ATP</name>
        <dbReference type="ChEBI" id="CHEBI:30616"/>
    </ligand>
</feature>
<evidence type="ECO:0000256" key="3">
    <source>
        <dbReference type="ARBA" id="ARBA00022679"/>
    </source>
</evidence>
<dbReference type="PROSITE" id="PS50011">
    <property type="entry name" value="PROTEIN_KINASE_DOM"/>
    <property type="match status" value="1"/>
</dbReference>
<dbReference type="FunFam" id="1.10.510.10:FF:001023">
    <property type="entry name" value="Os07g0541700 protein"/>
    <property type="match status" value="1"/>
</dbReference>
<evidence type="ECO:0000256" key="6">
    <source>
        <dbReference type="ARBA" id="ARBA00022777"/>
    </source>
</evidence>
<dbReference type="PANTHER" id="PTHR47976">
    <property type="entry name" value="G-TYPE LECTIN S-RECEPTOR-LIKE SERINE/THREONINE-PROTEIN KINASE SD2-5"/>
    <property type="match status" value="1"/>
</dbReference>
<dbReference type="Proteomes" id="UP000235145">
    <property type="component" value="Unassembled WGS sequence"/>
</dbReference>
<keyword evidence="5 10" id="KW-0547">Nucleotide-binding</keyword>
<dbReference type="InterPro" id="IPR000719">
    <property type="entry name" value="Prot_kinase_dom"/>
</dbReference>
<dbReference type="InterPro" id="IPR051343">
    <property type="entry name" value="G-type_lectin_kinases/EP1-like"/>
</dbReference>
<feature type="domain" description="Protein kinase" evidence="11">
    <location>
        <begin position="1"/>
        <end position="224"/>
    </location>
</feature>
<keyword evidence="13" id="KW-1185">Reference proteome</keyword>
<evidence type="ECO:0000259" key="11">
    <source>
        <dbReference type="PROSITE" id="PS50011"/>
    </source>
</evidence>
<gene>
    <name evidence="12" type="ORF">LSAT_V11C900473940</name>
</gene>
<dbReference type="Pfam" id="PF00069">
    <property type="entry name" value="Pkinase"/>
    <property type="match status" value="1"/>
</dbReference>
<name>A0A9R1WUU0_LACSA</name>
<comment type="catalytic activity">
    <reaction evidence="8">
        <text>L-threonyl-[protein] + ATP = O-phospho-L-threonyl-[protein] + ADP + H(+)</text>
        <dbReference type="Rhea" id="RHEA:46608"/>
        <dbReference type="Rhea" id="RHEA-COMP:11060"/>
        <dbReference type="Rhea" id="RHEA-COMP:11605"/>
        <dbReference type="ChEBI" id="CHEBI:15378"/>
        <dbReference type="ChEBI" id="CHEBI:30013"/>
        <dbReference type="ChEBI" id="CHEBI:30616"/>
        <dbReference type="ChEBI" id="CHEBI:61977"/>
        <dbReference type="ChEBI" id="CHEBI:456216"/>
        <dbReference type="EC" id="2.7.11.1"/>
    </reaction>
</comment>
<dbReference type="PROSITE" id="PS00107">
    <property type="entry name" value="PROTEIN_KINASE_ATP"/>
    <property type="match status" value="1"/>
</dbReference>
<dbReference type="Gene3D" id="1.10.510.10">
    <property type="entry name" value="Transferase(Phosphotransferase) domain 1"/>
    <property type="match status" value="2"/>
</dbReference>
<reference evidence="12 13" key="1">
    <citation type="journal article" date="2017" name="Nat. Commun.">
        <title>Genome assembly with in vitro proximity ligation data and whole-genome triplication in lettuce.</title>
        <authorList>
            <person name="Reyes-Chin-Wo S."/>
            <person name="Wang Z."/>
            <person name="Yang X."/>
            <person name="Kozik A."/>
            <person name="Arikit S."/>
            <person name="Song C."/>
            <person name="Xia L."/>
            <person name="Froenicke L."/>
            <person name="Lavelle D.O."/>
            <person name="Truco M.J."/>
            <person name="Xia R."/>
            <person name="Zhu S."/>
            <person name="Xu C."/>
            <person name="Xu H."/>
            <person name="Xu X."/>
            <person name="Cox K."/>
            <person name="Korf I."/>
            <person name="Meyers B.C."/>
            <person name="Michelmore R.W."/>
        </authorList>
    </citation>
    <scope>NUCLEOTIDE SEQUENCE [LARGE SCALE GENOMIC DNA]</scope>
    <source>
        <strain evidence="13">cv. Salinas</strain>
        <tissue evidence="12">Seedlings</tissue>
    </source>
</reference>
<evidence type="ECO:0000256" key="5">
    <source>
        <dbReference type="ARBA" id="ARBA00022741"/>
    </source>
</evidence>
<sequence length="224" mass="24883">MTSHDAGILPVPHNISVFIKVHNVSSTPSSIPRAHGRSPKRKTNVAIVLGSTIGSLILVIVVVESMDSESEEEYLDQVSGMPTWFSHEELKTATENFSKKLGEGGFGSVLEGTLKDGSNIAVKCLSSNGSLDQWIYYGDRKQVLEWKCRKKIILDIVKGLTYLHEDCRQKIIHLDIKPQNILPDEDFNAKVSDFGLSKLKRSQPMLPTILSAPRKQLKCIEVDV</sequence>
<dbReference type="InterPro" id="IPR017441">
    <property type="entry name" value="Protein_kinase_ATP_BS"/>
</dbReference>
<accession>A0A9R1WUU0</accession>
<evidence type="ECO:0000256" key="1">
    <source>
        <dbReference type="ARBA" id="ARBA00012513"/>
    </source>
</evidence>
<dbReference type="PANTHER" id="PTHR47976:SF30">
    <property type="entry name" value="RECEPTOR-LIKE SERINE_THREONINE-PROTEIN KINASE"/>
    <property type="match status" value="1"/>
</dbReference>
<comment type="caution">
    <text evidence="12">The sequence shown here is derived from an EMBL/GenBank/DDBJ whole genome shotgun (WGS) entry which is preliminary data.</text>
</comment>
<evidence type="ECO:0000256" key="2">
    <source>
        <dbReference type="ARBA" id="ARBA00022527"/>
    </source>
</evidence>
<keyword evidence="3" id="KW-0808">Transferase</keyword>
<evidence type="ECO:0000256" key="7">
    <source>
        <dbReference type="ARBA" id="ARBA00022840"/>
    </source>
</evidence>
<evidence type="ECO:0000256" key="9">
    <source>
        <dbReference type="ARBA" id="ARBA00048679"/>
    </source>
</evidence>
<evidence type="ECO:0000256" key="8">
    <source>
        <dbReference type="ARBA" id="ARBA00047899"/>
    </source>
</evidence>
<comment type="catalytic activity">
    <reaction evidence="9">
        <text>L-seryl-[protein] + ATP = O-phospho-L-seryl-[protein] + ADP + H(+)</text>
        <dbReference type="Rhea" id="RHEA:17989"/>
        <dbReference type="Rhea" id="RHEA-COMP:9863"/>
        <dbReference type="Rhea" id="RHEA-COMP:11604"/>
        <dbReference type="ChEBI" id="CHEBI:15378"/>
        <dbReference type="ChEBI" id="CHEBI:29999"/>
        <dbReference type="ChEBI" id="CHEBI:30616"/>
        <dbReference type="ChEBI" id="CHEBI:83421"/>
        <dbReference type="ChEBI" id="CHEBI:456216"/>
        <dbReference type="EC" id="2.7.11.1"/>
    </reaction>
</comment>
<keyword evidence="2" id="KW-0723">Serine/threonine-protein kinase</keyword>
<dbReference type="EC" id="2.7.11.1" evidence="1"/>
<dbReference type="GO" id="GO:0005524">
    <property type="term" value="F:ATP binding"/>
    <property type="evidence" value="ECO:0007669"/>
    <property type="project" value="UniProtKB-UniRule"/>
</dbReference>
<dbReference type="InterPro" id="IPR011009">
    <property type="entry name" value="Kinase-like_dom_sf"/>
</dbReference>
<keyword evidence="6" id="KW-0418">Kinase</keyword>
<evidence type="ECO:0000256" key="10">
    <source>
        <dbReference type="PROSITE-ProRule" id="PRU10141"/>
    </source>
</evidence>
<evidence type="ECO:0000313" key="12">
    <source>
        <dbReference type="EMBL" id="KAJ0186377.1"/>
    </source>
</evidence>
<dbReference type="SUPFAM" id="SSF56112">
    <property type="entry name" value="Protein kinase-like (PK-like)"/>
    <property type="match status" value="1"/>
</dbReference>